<dbReference type="GO" id="GO:0046872">
    <property type="term" value="F:metal ion binding"/>
    <property type="evidence" value="ECO:0007669"/>
    <property type="project" value="UniProtKB-KW"/>
</dbReference>
<dbReference type="InterPro" id="IPR035474">
    <property type="entry name" value="SIS_Kpsf"/>
</dbReference>
<dbReference type="InterPro" id="IPR001347">
    <property type="entry name" value="SIS_dom"/>
</dbReference>
<dbReference type="PROSITE" id="PS51464">
    <property type="entry name" value="SIS"/>
    <property type="match status" value="1"/>
</dbReference>
<evidence type="ECO:0000259" key="7">
    <source>
        <dbReference type="PROSITE" id="PS51464"/>
    </source>
</evidence>
<dbReference type="EC" id="5.3.1.13" evidence="4"/>
<dbReference type="GO" id="GO:0097367">
    <property type="term" value="F:carbohydrate derivative binding"/>
    <property type="evidence" value="ECO:0007669"/>
    <property type="project" value="InterPro"/>
</dbReference>
<reference evidence="8" key="1">
    <citation type="journal article" date="2020" name="Microorganisms">
        <title>Reliable Identification of Environmental Pseudomonas Isolates Using the rpoD Gene.</title>
        <authorList>
            <consortium name="The Broad Institute Genome Sequencing Platform"/>
            <person name="Girard L."/>
            <person name="Lood C."/>
            <person name="Rokni-Zadeh H."/>
            <person name="van Noort V."/>
            <person name="Lavigne R."/>
            <person name="De Mot R."/>
        </authorList>
    </citation>
    <scope>NUCLEOTIDE SEQUENCE</scope>
    <source>
        <strain evidence="8">SWRI10</strain>
    </source>
</reference>
<feature type="site" description="Catalytically relevant" evidence="6">
    <location>
        <position position="61"/>
    </location>
</feature>
<feature type="binding site" evidence="5">
    <location>
        <position position="84"/>
    </location>
    <ligand>
        <name>Zn(2+)</name>
        <dbReference type="ChEBI" id="CHEBI:29105"/>
    </ligand>
</feature>
<dbReference type="FunFam" id="3.40.50.10490:FF:000011">
    <property type="entry name" value="Arabinose 5-phosphate isomerase"/>
    <property type="match status" value="1"/>
</dbReference>
<dbReference type="Gene3D" id="3.10.580.10">
    <property type="entry name" value="CBS-domain"/>
    <property type="match status" value="1"/>
</dbReference>
<dbReference type="AlphaFoldDB" id="A0A923FZ78"/>
<evidence type="ECO:0000256" key="1">
    <source>
        <dbReference type="ARBA" id="ARBA00008165"/>
    </source>
</evidence>
<evidence type="ECO:0000256" key="5">
    <source>
        <dbReference type="PIRSR" id="PIRSR004692-2"/>
    </source>
</evidence>
<evidence type="ECO:0000256" key="4">
    <source>
        <dbReference type="PIRNR" id="PIRNR004692"/>
    </source>
</evidence>
<dbReference type="GO" id="GO:1901135">
    <property type="term" value="P:carbohydrate derivative metabolic process"/>
    <property type="evidence" value="ECO:0007669"/>
    <property type="project" value="InterPro"/>
</dbReference>
<evidence type="ECO:0000256" key="3">
    <source>
        <dbReference type="ARBA" id="ARBA00023122"/>
    </source>
</evidence>
<keyword evidence="5" id="KW-0862">Zinc</keyword>
<dbReference type="NCBIfam" id="TIGR00393">
    <property type="entry name" value="kpsF"/>
    <property type="match status" value="1"/>
</dbReference>
<dbReference type="Pfam" id="PF01380">
    <property type="entry name" value="SIS"/>
    <property type="match status" value="1"/>
</dbReference>
<comment type="similarity">
    <text evidence="1 4">Belongs to the SIS family. GutQ/KpsF subfamily.</text>
</comment>
<dbReference type="CDD" id="cd05014">
    <property type="entry name" value="SIS_Kpsf"/>
    <property type="match status" value="1"/>
</dbReference>
<dbReference type="InterPro" id="IPR046342">
    <property type="entry name" value="CBS_dom_sf"/>
</dbReference>
<feature type="site" description="Catalytically relevant" evidence="6">
    <location>
        <position position="113"/>
    </location>
</feature>
<dbReference type="InterPro" id="IPR046348">
    <property type="entry name" value="SIS_dom_sf"/>
</dbReference>
<keyword evidence="4 8" id="KW-0413">Isomerase</keyword>
<dbReference type="PANTHER" id="PTHR42745:SF1">
    <property type="entry name" value="ARABINOSE 5-PHOSPHATE ISOMERASE KDSD"/>
    <property type="match status" value="1"/>
</dbReference>
<dbReference type="InterPro" id="IPR050986">
    <property type="entry name" value="GutQ/KpsF_isomerases"/>
</dbReference>
<dbReference type="GO" id="GO:0005975">
    <property type="term" value="P:carbohydrate metabolic process"/>
    <property type="evidence" value="ECO:0007669"/>
    <property type="project" value="InterPro"/>
</dbReference>
<feature type="site" description="Catalytically relevant" evidence="6">
    <location>
        <position position="195"/>
    </location>
</feature>
<dbReference type="InterPro" id="IPR000644">
    <property type="entry name" value="CBS_dom"/>
</dbReference>
<feature type="domain" description="SIS" evidence="7">
    <location>
        <begin position="43"/>
        <end position="186"/>
    </location>
</feature>
<evidence type="ECO:0000256" key="6">
    <source>
        <dbReference type="PIRSR" id="PIRSR004692-3"/>
    </source>
</evidence>
<keyword evidence="2" id="KW-0677">Repeat</keyword>
<dbReference type="PIRSF" id="PIRSF004692">
    <property type="entry name" value="KdsD_KpsF"/>
    <property type="match status" value="1"/>
</dbReference>
<comment type="caution">
    <text evidence="8">The sequence shown here is derived from an EMBL/GenBank/DDBJ whole genome shotgun (WGS) entry which is preliminary data.</text>
</comment>
<gene>
    <name evidence="8" type="ORF">HU737_11060</name>
</gene>
<keyword evidence="5" id="KW-0479">Metal-binding</keyword>
<sequence length="319" mass="34166">MEHITSKVELMLNYVASARRVFQIESEAVAALSDRIDENFSKAVAHIVSSHGRVIICGMGKSGIIGKKIAATLASTGTPSFFMHPGEAYHGDLGMVASADVFIAISNSGETEEVVKLLPFLKDNGNFLIAITGNPSSSLARAADCHLDVRVDQEACPLQLAPTSSTTATLAMGDALAVTLMEVRGFKPENFARLHPGGSLGRRLLRFVEDEMVEDELPFVGEGAKVLDVIQAMTHASLGLAIVRSDTGWGVITDGDIRRAIECYGEEVFSKTAQELMSADPVMICTGTRIEDALAVMEKRQITALLVLKGDDVVGVFKK</sequence>
<organism evidence="8">
    <name type="scientific">Pseudomonas urmiensis</name>
    <dbReference type="NCBI Taxonomy" id="2745493"/>
    <lineage>
        <taxon>Bacteria</taxon>
        <taxon>Pseudomonadati</taxon>
        <taxon>Pseudomonadota</taxon>
        <taxon>Gammaproteobacteria</taxon>
        <taxon>Pseudomonadales</taxon>
        <taxon>Pseudomonadaceae</taxon>
        <taxon>Pseudomonas</taxon>
    </lineage>
</organism>
<dbReference type="InterPro" id="IPR004800">
    <property type="entry name" value="KdsD/KpsF-type"/>
</dbReference>
<proteinExistence type="inferred from homology"/>
<comment type="catalytic activity">
    <reaction evidence="4">
        <text>D-arabinose 5-phosphate = D-ribulose 5-phosphate</text>
        <dbReference type="Rhea" id="RHEA:23104"/>
        <dbReference type="ChEBI" id="CHEBI:57693"/>
        <dbReference type="ChEBI" id="CHEBI:58121"/>
        <dbReference type="EC" id="5.3.1.13"/>
    </reaction>
</comment>
<accession>A0A923FZ78</accession>
<dbReference type="Pfam" id="PF00571">
    <property type="entry name" value="CBS"/>
    <property type="match status" value="2"/>
</dbReference>
<feature type="site" description="Catalytically relevant" evidence="6">
    <location>
        <position position="154"/>
    </location>
</feature>
<keyword evidence="3" id="KW-0129">CBS domain</keyword>
<dbReference type="SUPFAM" id="SSF53697">
    <property type="entry name" value="SIS domain"/>
    <property type="match status" value="1"/>
</dbReference>
<dbReference type="PANTHER" id="PTHR42745">
    <property type="match status" value="1"/>
</dbReference>
<dbReference type="Gene3D" id="3.40.50.10490">
    <property type="entry name" value="Glucose-6-phosphate isomerase like protein, domain 1"/>
    <property type="match status" value="1"/>
</dbReference>
<evidence type="ECO:0000256" key="2">
    <source>
        <dbReference type="ARBA" id="ARBA00022737"/>
    </source>
</evidence>
<dbReference type="RefSeq" id="WP_186554772.1">
    <property type="nucleotide sequence ID" value="NZ_JABWRE020000001.1"/>
</dbReference>
<name>A0A923FZ78_9PSED</name>
<evidence type="ECO:0000313" key="8">
    <source>
        <dbReference type="EMBL" id="MBC3441224.1"/>
    </source>
</evidence>
<dbReference type="GO" id="GO:0019146">
    <property type="term" value="F:arabinose-5-phosphate isomerase activity"/>
    <property type="evidence" value="ECO:0007669"/>
    <property type="project" value="UniProtKB-EC"/>
</dbReference>
<protein>
    <recommendedName>
        <fullName evidence="4">Arabinose 5-phosphate isomerase</fullName>
        <shortName evidence="4">API</shortName>
        <ecNumber evidence="4">5.3.1.13</ecNumber>
    </recommendedName>
</protein>
<dbReference type="EMBL" id="JABWRE010000006">
    <property type="protein sequence ID" value="MBC3441224.1"/>
    <property type="molecule type" value="Genomic_DNA"/>
</dbReference>
<reference evidence="8" key="2">
    <citation type="submission" date="2020-07" db="EMBL/GenBank/DDBJ databases">
        <authorList>
            <person name="Lood C."/>
            <person name="Girard L."/>
        </authorList>
    </citation>
    <scope>NUCLEOTIDE SEQUENCE</scope>
    <source>
        <strain evidence="8">SWRI10</strain>
    </source>
</reference>